<evidence type="ECO:0000313" key="3">
    <source>
        <dbReference type="EMBL" id="KAK4386491.1"/>
    </source>
</evidence>
<dbReference type="SMART" id="SM00768">
    <property type="entry name" value="X8"/>
    <property type="match status" value="1"/>
</dbReference>
<accession>A0AAE1W494</accession>
<evidence type="ECO:0000256" key="1">
    <source>
        <dbReference type="ARBA" id="ARBA00022729"/>
    </source>
</evidence>
<dbReference type="InterPro" id="IPR044788">
    <property type="entry name" value="X8_dom_prot"/>
</dbReference>
<dbReference type="Proteomes" id="UP001289374">
    <property type="component" value="Unassembled WGS sequence"/>
</dbReference>
<feature type="domain" description="X8" evidence="2">
    <location>
        <begin position="52"/>
        <end position="135"/>
    </location>
</feature>
<proteinExistence type="predicted"/>
<name>A0AAE1W494_9LAMI</name>
<dbReference type="InterPro" id="IPR012946">
    <property type="entry name" value="X8"/>
</dbReference>
<keyword evidence="1" id="KW-0732">Signal</keyword>
<dbReference type="AlphaFoldDB" id="A0AAE1W494"/>
<reference evidence="3" key="2">
    <citation type="journal article" date="2024" name="Plant">
        <title>Genomic evolution and insights into agronomic trait innovations of Sesamum species.</title>
        <authorList>
            <person name="Miao H."/>
            <person name="Wang L."/>
            <person name="Qu L."/>
            <person name="Liu H."/>
            <person name="Sun Y."/>
            <person name="Le M."/>
            <person name="Wang Q."/>
            <person name="Wei S."/>
            <person name="Zheng Y."/>
            <person name="Lin W."/>
            <person name="Duan Y."/>
            <person name="Cao H."/>
            <person name="Xiong S."/>
            <person name="Wang X."/>
            <person name="Wei L."/>
            <person name="Li C."/>
            <person name="Ma Q."/>
            <person name="Ju M."/>
            <person name="Zhao R."/>
            <person name="Li G."/>
            <person name="Mu C."/>
            <person name="Tian Q."/>
            <person name="Mei H."/>
            <person name="Zhang T."/>
            <person name="Gao T."/>
            <person name="Zhang H."/>
        </authorList>
    </citation>
    <scope>NUCLEOTIDE SEQUENCE</scope>
    <source>
        <strain evidence="3">K16</strain>
    </source>
</reference>
<gene>
    <name evidence="3" type="ORF">Sango_2519700</name>
</gene>
<keyword evidence="4" id="KW-1185">Reference proteome</keyword>
<dbReference type="Gene3D" id="1.20.58.1040">
    <property type="match status" value="1"/>
</dbReference>
<organism evidence="3 4">
    <name type="scientific">Sesamum angolense</name>
    <dbReference type="NCBI Taxonomy" id="2727404"/>
    <lineage>
        <taxon>Eukaryota</taxon>
        <taxon>Viridiplantae</taxon>
        <taxon>Streptophyta</taxon>
        <taxon>Embryophyta</taxon>
        <taxon>Tracheophyta</taxon>
        <taxon>Spermatophyta</taxon>
        <taxon>Magnoliopsida</taxon>
        <taxon>eudicotyledons</taxon>
        <taxon>Gunneridae</taxon>
        <taxon>Pentapetalae</taxon>
        <taxon>asterids</taxon>
        <taxon>lamiids</taxon>
        <taxon>Lamiales</taxon>
        <taxon>Pedaliaceae</taxon>
        <taxon>Sesamum</taxon>
    </lineage>
</organism>
<protein>
    <recommendedName>
        <fullName evidence="2">X8 domain-containing protein</fullName>
    </recommendedName>
</protein>
<evidence type="ECO:0000259" key="2">
    <source>
        <dbReference type="SMART" id="SM00768"/>
    </source>
</evidence>
<dbReference type="PANTHER" id="PTHR31044:SF130">
    <property type="entry name" value="CARBOHYDRATE-BINDING X8 DOMAIN SUPERFAMILY PROTEIN"/>
    <property type="match status" value="1"/>
</dbReference>
<evidence type="ECO:0000313" key="4">
    <source>
        <dbReference type="Proteomes" id="UP001289374"/>
    </source>
</evidence>
<dbReference type="PANTHER" id="PTHR31044">
    <property type="entry name" value="BETA-1,3 GLUCANASE"/>
    <property type="match status" value="1"/>
</dbReference>
<dbReference type="GO" id="GO:0009506">
    <property type="term" value="C:plasmodesma"/>
    <property type="evidence" value="ECO:0007669"/>
    <property type="project" value="UniProtKB-ARBA"/>
</dbReference>
<dbReference type="EMBL" id="JACGWL010000015">
    <property type="protein sequence ID" value="KAK4386491.1"/>
    <property type="molecule type" value="Genomic_DNA"/>
</dbReference>
<reference evidence="3" key="1">
    <citation type="submission" date="2020-06" db="EMBL/GenBank/DDBJ databases">
        <authorList>
            <person name="Li T."/>
            <person name="Hu X."/>
            <person name="Zhang T."/>
            <person name="Song X."/>
            <person name="Zhang H."/>
            <person name="Dai N."/>
            <person name="Sheng W."/>
            <person name="Hou X."/>
            <person name="Wei L."/>
        </authorList>
    </citation>
    <scope>NUCLEOTIDE SEQUENCE</scope>
    <source>
        <strain evidence="3">K16</strain>
        <tissue evidence="3">Leaf</tissue>
    </source>
</reference>
<dbReference type="Pfam" id="PF07983">
    <property type="entry name" value="X8"/>
    <property type="match status" value="1"/>
</dbReference>
<sequence length="225" mass="25123">MAEMISWRSGADTGVKVFPQPPPFSTVLKISIILFIGGILRPVNGQAAGQGAWCISQPSASEQALMENINFACKEVDCSTIQPGGLCYYPVTLANHASVVMNLYFQKLGRHFWNCDFNNSGIIVVTDPSHGDCKYNMLSNRIVVKVIVLYQNFIDLLENQFCSLHIPCARTISMDDTQTGIVEKLQNTGTFLICMVIQDSPRLEHLGNWSRLDSLQESSWSEQWK</sequence>
<comment type="caution">
    <text evidence="3">The sequence shown here is derived from an EMBL/GenBank/DDBJ whole genome shotgun (WGS) entry which is preliminary data.</text>
</comment>